<accession>A0A5B0SF72</accession>
<organism evidence="1 2">
    <name type="scientific">Puccinia graminis f. sp. tritici</name>
    <dbReference type="NCBI Taxonomy" id="56615"/>
    <lineage>
        <taxon>Eukaryota</taxon>
        <taxon>Fungi</taxon>
        <taxon>Dikarya</taxon>
        <taxon>Basidiomycota</taxon>
        <taxon>Pucciniomycotina</taxon>
        <taxon>Pucciniomycetes</taxon>
        <taxon>Pucciniales</taxon>
        <taxon>Pucciniaceae</taxon>
        <taxon>Puccinia</taxon>
    </lineage>
</organism>
<dbReference type="Proteomes" id="UP000325313">
    <property type="component" value="Unassembled WGS sequence"/>
</dbReference>
<reference evidence="1 2" key="1">
    <citation type="submission" date="2019-05" db="EMBL/GenBank/DDBJ databases">
        <title>Emergence of the Ug99 lineage of the wheat stem rust pathogen through somatic hybridization.</title>
        <authorList>
            <person name="Li F."/>
            <person name="Upadhyaya N.M."/>
            <person name="Sperschneider J."/>
            <person name="Matny O."/>
            <person name="Nguyen-Phuc H."/>
            <person name="Mago R."/>
            <person name="Raley C."/>
            <person name="Miller M.E."/>
            <person name="Silverstein K.A.T."/>
            <person name="Henningsen E."/>
            <person name="Hirsch C.D."/>
            <person name="Visser B."/>
            <person name="Pretorius Z.A."/>
            <person name="Steffenson B.J."/>
            <person name="Schwessinger B."/>
            <person name="Dodds P.N."/>
            <person name="Figueroa M."/>
        </authorList>
    </citation>
    <scope>NUCLEOTIDE SEQUENCE [LARGE SCALE GENOMIC DNA]</scope>
    <source>
        <strain evidence="1 2">Ug99</strain>
    </source>
</reference>
<comment type="caution">
    <text evidence="1">The sequence shown here is derived from an EMBL/GenBank/DDBJ whole genome shotgun (WGS) entry which is preliminary data.</text>
</comment>
<protein>
    <submittedName>
        <fullName evidence="1">Uncharacterized protein</fullName>
    </submittedName>
</protein>
<evidence type="ECO:0000313" key="2">
    <source>
        <dbReference type="Proteomes" id="UP000325313"/>
    </source>
</evidence>
<dbReference type="EMBL" id="VDEP01000035">
    <property type="protein sequence ID" value="KAA1136440.1"/>
    <property type="molecule type" value="Genomic_DNA"/>
</dbReference>
<dbReference type="AlphaFoldDB" id="A0A5B0SF72"/>
<proteinExistence type="predicted"/>
<name>A0A5B0SF72_PUCGR</name>
<gene>
    <name evidence="1" type="ORF">PGTUg99_031819</name>
</gene>
<evidence type="ECO:0000313" key="1">
    <source>
        <dbReference type="EMBL" id="KAA1136440.1"/>
    </source>
</evidence>
<sequence>MALFLRTQLSIFPSKFVVIGDHKSHNVYAVGVGQVFEALHDQDHPQALEVRCMGQMSLNSSRNIYTNSLFLVEISTNHRIRIQEYFLLGWLKVNIGSIKA</sequence>